<dbReference type="Pfam" id="PF12502">
    <property type="entry name" value="DUF3710"/>
    <property type="match status" value="1"/>
</dbReference>
<dbReference type="RefSeq" id="WP_209647566.1">
    <property type="nucleotide sequence ID" value="NZ_JAGINW010000001.1"/>
</dbReference>
<evidence type="ECO:0000256" key="1">
    <source>
        <dbReference type="SAM" id="MobiDB-lite"/>
    </source>
</evidence>
<comment type="caution">
    <text evidence="2">The sequence shown here is derived from an EMBL/GenBank/DDBJ whole genome shotgun (WGS) entry which is preliminary data.</text>
</comment>
<name>A0ABS4U2Q9_9PSEU</name>
<reference evidence="2 3" key="1">
    <citation type="submission" date="2021-03" db="EMBL/GenBank/DDBJ databases">
        <title>Sequencing the genomes of 1000 actinobacteria strains.</title>
        <authorList>
            <person name="Klenk H.-P."/>
        </authorList>
    </citation>
    <scope>NUCLEOTIDE SEQUENCE [LARGE SCALE GENOMIC DNA]</scope>
    <source>
        <strain evidence="2 3">DSM 46670</strain>
    </source>
</reference>
<dbReference type="EMBL" id="JAGINW010000001">
    <property type="protein sequence ID" value="MBP2330901.1"/>
    <property type="molecule type" value="Genomic_DNA"/>
</dbReference>
<proteinExistence type="predicted"/>
<evidence type="ECO:0008006" key="4">
    <source>
        <dbReference type="Google" id="ProtNLM"/>
    </source>
</evidence>
<accession>A0ABS4U2Q9</accession>
<feature type="region of interest" description="Disordered" evidence="1">
    <location>
        <begin position="1"/>
        <end position="49"/>
    </location>
</feature>
<dbReference type="Proteomes" id="UP001519332">
    <property type="component" value="Unassembled WGS sequence"/>
</dbReference>
<evidence type="ECO:0000313" key="2">
    <source>
        <dbReference type="EMBL" id="MBP2330901.1"/>
    </source>
</evidence>
<dbReference type="InterPro" id="IPR022183">
    <property type="entry name" value="DUF3710"/>
</dbReference>
<protein>
    <recommendedName>
        <fullName evidence="4">DUF3710 domain-containing protein</fullName>
    </recommendedName>
</protein>
<gene>
    <name evidence="2" type="ORF">JOF56_011286</name>
</gene>
<feature type="compositionally biased region" description="Acidic residues" evidence="1">
    <location>
        <begin position="14"/>
        <end position="28"/>
    </location>
</feature>
<organism evidence="2 3">
    <name type="scientific">Kibdelosporangium banguiense</name>
    <dbReference type="NCBI Taxonomy" id="1365924"/>
    <lineage>
        <taxon>Bacteria</taxon>
        <taxon>Bacillati</taxon>
        <taxon>Actinomycetota</taxon>
        <taxon>Actinomycetes</taxon>
        <taxon>Pseudonocardiales</taxon>
        <taxon>Pseudonocardiaceae</taxon>
        <taxon>Kibdelosporangium</taxon>
    </lineage>
</organism>
<evidence type="ECO:0000313" key="3">
    <source>
        <dbReference type="Proteomes" id="UP001519332"/>
    </source>
</evidence>
<sequence length="212" mass="22505">MALFGRRRGKEEDLPAEEPDYEQADEFEPAQGDLEALSGPFDESETPDDGLARLDLGSLLLPVPDGAQLQVEMEQPGVVKAIHVLMPGGQMTLNAYAAPRSGGLWEEVCGELAAELKGAGASVRSATGEWGQELMASLGEMSLRFIGVNGPRWMLRGVVAGPPDQAAQAAHGLRTLVRGTVVVRGTAPIPVREPLPIELPAEIVQHIEAQGD</sequence>
<keyword evidence="3" id="KW-1185">Reference proteome</keyword>